<evidence type="ECO:0000313" key="1">
    <source>
        <dbReference type="EMBL" id="AFK49246.1"/>
    </source>
</evidence>
<accession>I3T9Q4</accession>
<dbReference type="EMBL" id="BT149452">
    <property type="protein sequence ID" value="AFK49246.1"/>
    <property type="molecule type" value="mRNA"/>
</dbReference>
<name>I3T9Q4_MEDTR</name>
<organism evidence="1">
    <name type="scientific">Medicago truncatula</name>
    <name type="common">Barrel medic</name>
    <name type="synonym">Medicago tribuloides</name>
    <dbReference type="NCBI Taxonomy" id="3880"/>
    <lineage>
        <taxon>Eukaryota</taxon>
        <taxon>Viridiplantae</taxon>
        <taxon>Streptophyta</taxon>
        <taxon>Embryophyta</taxon>
        <taxon>Tracheophyta</taxon>
        <taxon>Spermatophyta</taxon>
        <taxon>Magnoliopsida</taxon>
        <taxon>eudicotyledons</taxon>
        <taxon>Gunneridae</taxon>
        <taxon>Pentapetalae</taxon>
        <taxon>rosids</taxon>
        <taxon>fabids</taxon>
        <taxon>Fabales</taxon>
        <taxon>Fabaceae</taxon>
        <taxon>Papilionoideae</taxon>
        <taxon>50 kb inversion clade</taxon>
        <taxon>NPAAA clade</taxon>
        <taxon>Hologalegina</taxon>
        <taxon>IRL clade</taxon>
        <taxon>Trifolieae</taxon>
        <taxon>Medicago</taxon>
    </lineage>
</organism>
<dbReference type="AlphaFoldDB" id="I3T9Q4"/>
<protein>
    <submittedName>
        <fullName evidence="1">Uncharacterized protein</fullName>
    </submittedName>
</protein>
<reference evidence="1" key="1">
    <citation type="submission" date="2012-05" db="EMBL/GenBank/DDBJ databases">
        <authorList>
            <person name="Krishnakumar V."/>
            <person name="Cheung F."/>
            <person name="Xiao Y."/>
            <person name="Chan A."/>
            <person name="Moskal W.A."/>
            <person name="Town C.D."/>
        </authorList>
    </citation>
    <scope>NUCLEOTIDE SEQUENCE</scope>
</reference>
<sequence length="67" mass="7525">MTNSSLNTEPIQCSSKYCIIVEPVTQLFMHCSFICSYPIYYSLIQISCPNPPSFASESYVVGIMYLA</sequence>
<proteinExistence type="evidence at transcript level"/>